<keyword evidence="7 9" id="KW-1133">Transmembrane helix</keyword>
<feature type="transmembrane region" description="Helical" evidence="9">
    <location>
        <begin position="283"/>
        <end position="305"/>
    </location>
</feature>
<feature type="transmembrane region" description="Helical" evidence="9">
    <location>
        <begin position="213"/>
        <end position="232"/>
    </location>
</feature>
<sequence length="343" mass="37756">MSTKKEPTNARAYQYGGNYKPSALDILPASSIPYIQLARLSPPAGLFLIYFPHLFGVLHAAIRAKTPPLEVLRASTLLLEGSFFFSNAAHTWNDLIDASLDAQVERTRHRPIPRGAVSKQAAFIFTMTQGLLAICFLVGFPTSFTESFLYTLPSVLVTVYYPWAKRHTYIPQVVLGFALAWGIVVGEFALGVRAILFTQNSVSSFTVDVDWPILYLFVAGLLWPVIYDTLYAQQDLQADLKVGIKSLAVLFHGQTKGLLWPLLIAMVASLILCGWASGFGMIYYVLSVGGVVGSLGAMIFMVNLTDTQSCWWWFSKGFWLVGGAISGGLLGEYYVGQQATRIN</sequence>
<dbReference type="EMBL" id="JAPQKO010000004">
    <property type="protein sequence ID" value="KAJ5165821.1"/>
    <property type="molecule type" value="Genomic_DNA"/>
</dbReference>
<feature type="transmembrane region" description="Helical" evidence="9">
    <location>
        <begin position="258"/>
        <end position="276"/>
    </location>
</feature>
<comment type="cofactor">
    <cofactor evidence="1">
        <name>Mg(2+)</name>
        <dbReference type="ChEBI" id="CHEBI:18420"/>
    </cofactor>
</comment>
<dbReference type="InterPro" id="IPR039653">
    <property type="entry name" value="Prenyltransferase"/>
</dbReference>
<feature type="transmembrane region" description="Helical" evidence="9">
    <location>
        <begin position="169"/>
        <end position="192"/>
    </location>
</feature>
<dbReference type="GO" id="GO:0005743">
    <property type="term" value="C:mitochondrial inner membrane"/>
    <property type="evidence" value="ECO:0007669"/>
    <property type="project" value="TreeGrafter"/>
</dbReference>
<comment type="similarity">
    <text evidence="4">Belongs to the UbiA prenyltransferase family.</text>
</comment>
<dbReference type="Gene3D" id="1.20.120.1780">
    <property type="entry name" value="UbiA prenyltransferase"/>
    <property type="match status" value="1"/>
</dbReference>
<keyword evidence="8 9" id="KW-0472">Membrane</keyword>
<dbReference type="OrthoDB" id="18170at2759"/>
<dbReference type="GO" id="GO:0140722">
    <property type="term" value="P:mycophenolic acid biosynthetic process"/>
    <property type="evidence" value="ECO:0007669"/>
    <property type="project" value="UniProtKB-ARBA"/>
</dbReference>
<evidence type="ECO:0000313" key="11">
    <source>
        <dbReference type="Proteomes" id="UP001146351"/>
    </source>
</evidence>
<dbReference type="CDD" id="cd13959">
    <property type="entry name" value="PT_UbiA_COQ2"/>
    <property type="match status" value="1"/>
</dbReference>
<protein>
    <submittedName>
        <fullName evidence="10">Prenyltransferase</fullName>
    </submittedName>
</protein>
<dbReference type="AlphaFoldDB" id="A0A9W9LM79"/>
<name>A0A9W9LM79_9EURO</name>
<proteinExistence type="inferred from homology"/>
<organism evidence="10 11">
    <name type="scientific">Penicillium capsulatum</name>
    <dbReference type="NCBI Taxonomy" id="69766"/>
    <lineage>
        <taxon>Eukaryota</taxon>
        <taxon>Fungi</taxon>
        <taxon>Dikarya</taxon>
        <taxon>Ascomycota</taxon>
        <taxon>Pezizomycotina</taxon>
        <taxon>Eurotiomycetes</taxon>
        <taxon>Eurotiomycetidae</taxon>
        <taxon>Eurotiales</taxon>
        <taxon>Aspergillaceae</taxon>
        <taxon>Penicillium</taxon>
    </lineage>
</organism>
<accession>A0A9W9LM79</accession>
<evidence type="ECO:0000256" key="4">
    <source>
        <dbReference type="ARBA" id="ARBA00005985"/>
    </source>
</evidence>
<comment type="pathway">
    <text evidence="3">Secondary metabolite biosynthesis; terpenoid biosynthesis.</text>
</comment>
<keyword evidence="5" id="KW-0808">Transferase</keyword>
<dbReference type="Gene3D" id="1.10.357.140">
    <property type="entry name" value="UbiA prenyltransferase"/>
    <property type="match status" value="1"/>
</dbReference>
<dbReference type="InterPro" id="IPR044878">
    <property type="entry name" value="UbiA_sf"/>
</dbReference>
<keyword evidence="6 9" id="KW-0812">Transmembrane</keyword>
<evidence type="ECO:0000256" key="6">
    <source>
        <dbReference type="ARBA" id="ARBA00022692"/>
    </source>
</evidence>
<keyword evidence="11" id="KW-1185">Reference proteome</keyword>
<dbReference type="Pfam" id="PF01040">
    <property type="entry name" value="UbiA"/>
    <property type="match status" value="1"/>
</dbReference>
<gene>
    <name evidence="10" type="ORF">N7492_006117</name>
</gene>
<dbReference type="PROSITE" id="PS00943">
    <property type="entry name" value="UBIA"/>
    <property type="match status" value="1"/>
</dbReference>
<comment type="caution">
    <text evidence="10">The sequence shown here is derived from an EMBL/GenBank/DDBJ whole genome shotgun (WGS) entry which is preliminary data.</text>
</comment>
<evidence type="ECO:0000256" key="5">
    <source>
        <dbReference type="ARBA" id="ARBA00022679"/>
    </source>
</evidence>
<dbReference type="GO" id="GO:0006744">
    <property type="term" value="P:ubiquinone biosynthetic process"/>
    <property type="evidence" value="ECO:0007669"/>
    <property type="project" value="TreeGrafter"/>
</dbReference>
<reference evidence="10" key="2">
    <citation type="journal article" date="2023" name="IMA Fungus">
        <title>Comparative genomic study of the Penicillium genus elucidates a diverse pangenome and 15 lateral gene transfer events.</title>
        <authorList>
            <person name="Petersen C."/>
            <person name="Sorensen T."/>
            <person name="Nielsen M.R."/>
            <person name="Sondergaard T.E."/>
            <person name="Sorensen J.L."/>
            <person name="Fitzpatrick D.A."/>
            <person name="Frisvad J.C."/>
            <person name="Nielsen K.L."/>
        </authorList>
    </citation>
    <scope>NUCLEOTIDE SEQUENCE</scope>
    <source>
        <strain evidence="10">IBT 21917</strain>
    </source>
</reference>
<dbReference type="InterPro" id="IPR030470">
    <property type="entry name" value="UbiA_prenylTrfase_CS"/>
</dbReference>
<feature type="transmembrane region" description="Helical" evidence="9">
    <location>
        <begin position="317"/>
        <end position="335"/>
    </location>
</feature>
<evidence type="ECO:0000256" key="2">
    <source>
        <dbReference type="ARBA" id="ARBA00004141"/>
    </source>
</evidence>
<comment type="subcellular location">
    <subcellularLocation>
        <location evidence="2">Membrane</location>
        <topology evidence="2">Multi-pass membrane protein</topology>
    </subcellularLocation>
</comment>
<evidence type="ECO:0000256" key="1">
    <source>
        <dbReference type="ARBA" id="ARBA00001946"/>
    </source>
</evidence>
<dbReference type="PANTHER" id="PTHR11048">
    <property type="entry name" value="PRENYLTRANSFERASES"/>
    <property type="match status" value="1"/>
</dbReference>
<dbReference type="Proteomes" id="UP001146351">
    <property type="component" value="Unassembled WGS sequence"/>
</dbReference>
<feature type="transmembrane region" description="Helical" evidence="9">
    <location>
        <begin position="121"/>
        <end position="140"/>
    </location>
</feature>
<dbReference type="PANTHER" id="PTHR11048:SF28">
    <property type="entry name" value="4-HYDROXYBENZOATE POLYPRENYLTRANSFERASE, MITOCHONDRIAL"/>
    <property type="match status" value="1"/>
</dbReference>
<dbReference type="FunFam" id="1.20.120.1780:FF:000001">
    <property type="entry name" value="4-hydroxybenzoate octaprenyltransferase"/>
    <property type="match status" value="1"/>
</dbReference>
<evidence type="ECO:0000256" key="3">
    <source>
        <dbReference type="ARBA" id="ARBA00004721"/>
    </source>
</evidence>
<dbReference type="GO" id="GO:0008412">
    <property type="term" value="F:4-hydroxybenzoate polyprenyltransferase activity"/>
    <property type="evidence" value="ECO:0007669"/>
    <property type="project" value="TreeGrafter"/>
</dbReference>
<evidence type="ECO:0000256" key="8">
    <source>
        <dbReference type="ARBA" id="ARBA00023136"/>
    </source>
</evidence>
<evidence type="ECO:0000313" key="10">
    <source>
        <dbReference type="EMBL" id="KAJ5165821.1"/>
    </source>
</evidence>
<dbReference type="InterPro" id="IPR000537">
    <property type="entry name" value="UbiA_prenyltransferase"/>
</dbReference>
<evidence type="ECO:0000256" key="9">
    <source>
        <dbReference type="SAM" id="Phobius"/>
    </source>
</evidence>
<evidence type="ECO:0000256" key="7">
    <source>
        <dbReference type="ARBA" id="ARBA00022989"/>
    </source>
</evidence>
<reference evidence="10" key="1">
    <citation type="submission" date="2022-11" db="EMBL/GenBank/DDBJ databases">
        <authorList>
            <person name="Petersen C."/>
        </authorList>
    </citation>
    <scope>NUCLEOTIDE SEQUENCE</scope>
    <source>
        <strain evidence="10">IBT 21917</strain>
    </source>
</reference>
<dbReference type="FunFam" id="1.10.357.140:FF:000008">
    <property type="entry name" value="4-hydroxybenzoate octaprenyltransferase"/>
    <property type="match status" value="1"/>
</dbReference>